<dbReference type="GO" id="GO:0005975">
    <property type="term" value="P:carbohydrate metabolic process"/>
    <property type="evidence" value="ECO:0007669"/>
    <property type="project" value="InterPro"/>
</dbReference>
<keyword evidence="3" id="KW-1185">Reference proteome</keyword>
<gene>
    <name evidence="2" type="ORF">FYJ74_03330</name>
</gene>
<name>A0A6L5Y9V8_9BACT</name>
<sequence>MNVNDKLYRKALDRRPLNVRNRWEGEDVGLFSGRDIFAAMKENEAIVLAANARHPLTAKGVLRAAKKHSAAVLIEIAKSETNYCGANFGNLVDFTVQYSQELGHGAVFAMHVDHYGIKGKEDVMRAVAQMGEIVAKGWTSVAIDASHLDDWNNLCATRDVAMHVPPYFGLEAEVGEIKGPGEFSTVEEALYFIGGLNSWGIFPDLIAISNGSKHGTYDKTMGQDEGINLERTQEIAAALRPYGVSIAQHGISGTDIEKCARFRKYGIVKGNVATLFQNVIFGIKMEPDTGNAVIEGDSYVKEADRGIPADLWNEIVAYCDGKGMSRKSGDYKKANLPFCDKILALPDKYLDRILDETEYWAERFIKAFNAEGTADKVIEIVNRRGTWNPLPERKIIADRGDFRADNAPTKGGNDGGDYSE</sequence>
<protein>
    <submittedName>
        <fullName evidence="2">Class II fructose-bisphosphate aldolase</fullName>
    </submittedName>
</protein>
<dbReference type="GO" id="GO:0016832">
    <property type="term" value="F:aldehyde-lyase activity"/>
    <property type="evidence" value="ECO:0007669"/>
    <property type="project" value="InterPro"/>
</dbReference>
<evidence type="ECO:0000313" key="2">
    <source>
        <dbReference type="EMBL" id="MST55079.1"/>
    </source>
</evidence>
<dbReference type="GO" id="GO:0008270">
    <property type="term" value="F:zinc ion binding"/>
    <property type="evidence" value="ECO:0007669"/>
    <property type="project" value="InterPro"/>
</dbReference>
<organism evidence="2 3">
    <name type="scientific">Pyramidobacter porci</name>
    <dbReference type="NCBI Taxonomy" id="2605789"/>
    <lineage>
        <taxon>Bacteria</taxon>
        <taxon>Thermotogati</taxon>
        <taxon>Synergistota</taxon>
        <taxon>Synergistia</taxon>
        <taxon>Synergistales</taxon>
        <taxon>Dethiosulfovibrionaceae</taxon>
        <taxon>Pyramidobacter</taxon>
    </lineage>
</organism>
<dbReference type="RefSeq" id="WP_154528193.1">
    <property type="nucleotide sequence ID" value="NZ_JAXDZJ010000014.1"/>
</dbReference>
<comment type="caution">
    <text evidence="2">The sequence shown here is derived from an EMBL/GenBank/DDBJ whole genome shotgun (WGS) entry which is preliminary data.</text>
</comment>
<dbReference type="EMBL" id="VUNH01000003">
    <property type="protein sequence ID" value="MST55079.1"/>
    <property type="molecule type" value="Genomic_DNA"/>
</dbReference>
<proteinExistence type="predicted"/>
<feature type="region of interest" description="Disordered" evidence="1">
    <location>
        <begin position="401"/>
        <end position="420"/>
    </location>
</feature>
<dbReference type="Proteomes" id="UP000473699">
    <property type="component" value="Unassembled WGS sequence"/>
</dbReference>
<reference evidence="2 3" key="1">
    <citation type="submission" date="2019-08" db="EMBL/GenBank/DDBJ databases">
        <title>In-depth cultivation of the pig gut microbiome towards novel bacterial diversity and tailored functional studies.</title>
        <authorList>
            <person name="Wylensek D."/>
            <person name="Hitch T.C.A."/>
            <person name="Clavel T."/>
        </authorList>
    </citation>
    <scope>NUCLEOTIDE SEQUENCE [LARGE SCALE GENOMIC DNA]</scope>
    <source>
        <strain evidence="2 3">SM-530-WT-4B</strain>
    </source>
</reference>
<dbReference type="Pfam" id="PF01116">
    <property type="entry name" value="F_bP_aldolase"/>
    <property type="match status" value="1"/>
</dbReference>
<dbReference type="SUPFAM" id="SSF51569">
    <property type="entry name" value="Aldolase"/>
    <property type="match status" value="1"/>
</dbReference>
<dbReference type="Gene3D" id="3.20.20.70">
    <property type="entry name" value="Aldolase class I"/>
    <property type="match status" value="1"/>
</dbReference>
<accession>A0A6L5Y9V8</accession>
<dbReference type="AlphaFoldDB" id="A0A6L5Y9V8"/>
<dbReference type="InterPro" id="IPR000771">
    <property type="entry name" value="FBA_II"/>
</dbReference>
<dbReference type="InterPro" id="IPR013785">
    <property type="entry name" value="Aldolase_TIM"/>
</dbReference>
<evidence type="ECO:0000256" key="1">
    <source>
        <dbReference type="SAM" id="MobiDB-lite"/>
    </source>
</evidence>
<evidence type="ECO:0000313" key="3">
    <source>
        <dbReference type="Proteomes" id="UP000473699"/>
    </source>
</evidence>